<keyword evidence="4 10" id="KW-0498">Mitosis</keyword>
<evidence type="ECO:0000256" key="1">
    <source>
        <dbReference type="ARBA" id="ARBA00007050"/>
    </source>
</evidence>
<dbReference type="EMBL" id="AFWA02000002">
    <property type="protein sequence ID" value="EMR11127.1"/>
    <property type="molecule type" value="Genomic_DNA"/>
</dbReference>
<evidence type="ECO:0000256" key="10">
    <source>
        <dbReference type="RuleBase" id="RU368072"/>
    </source>
</evidence>
<sequence length="662" mass="76051">MNQEKFSSHRRKTLGVIENQAYSQIPQLSSVMKKGISIRGSVLGLEGSNNHLSSSIGQNRAFQRISNSGNFLENGHVGSGIQKEMFRNSRQSLAPSSARRSSVYTSGRPSSISFLSQAASQAPSKDPRPIRDKQYQLTCIHSIILYLTNSGFPQVLTQKNLQQPTQKDFIAIFKWLYNRLDPNYQFVKKMDDEVIMCIKNLKYPFADQISRSQLMAVGSPHSWPSMLSMLHWMVEVITCTEKLINGEIDVDDNNDNHAEKIFFDYLTKAYRVFLSGDDDFSEMEKELEQEFDKRNEEILLVIERIEKENGSLSQAMKNITESMSSIEALDRERQVLQSDKDKFNQYIQYLENKKKKFIDLNARLKNELFNKEKELSQLSIEKSELQTQVDAQPISPADVDRMTAERESLVKNLEIVTGKMEESSKQTFEKEILAQKKIDSLEKLIATYNSLGYKIGIIPETAPYADNASFELDFINSSINHGNIRPDQLVNRDLKYDIRPRLQKLRQDLGSKLHKEQDEAIQLQEVLDKVCEGLLDARDELDILQARVTAIMEQYNEIKDTMLVESSASNAEIEKLERDLQQMKITAQNGLLQLEQRSQSVSIEYDQLVHATNTLKEDLYREVIRMLDEVIKFKLHIQTALEALENDVIMENQNSNLDDTEK</sequence>
<dbReference type="eggNOG" id="KOG0995">
    <property type="taxonomic scope" value="Eukaryota"/>
</dbReference>
<dbReference type="GO" id="GO:0005634">
    <property type="term" value="C:nucleus"/>
    <property type="evidence" value="ECO:0007669"/>
    <property type="project" value="UniProtKB-SubCell"/>
</dbReference>
<evidence type="ECO:0000256" key="8">
    <source>
        <dbReference type="ARBA" id="ARBA00023306"/>
    </source>
</evidence>
<dbReference type="InterPro" id="IPR038273">
    <property type="entry name" value="Ndc80_sf"/>
</dbReference>
<comment type="subunit">
    <text evidence="10">Component of the NDC80 complex.</text>
</comment>
<keyword evidence="5 10" id="KW-0995">Kinetochore</keyword>
<feature type="coiled-coil region" evidence="11">
    <location>
        <begin position="534"/>
        <end position="593"/>
    </location>
</feature>
<dbReference type="InterPro" id="IPR057091">
    <property type="entry name" value="NDC80_loop"/>
</dbReference>
<dbReference type="Pfam" id="PF03801">
    <property type="entry name" value="Ndc80_HEC"/>
    <property type="match status" value="1"/>
</dbReference>
<evidence type="ECO:0000256" key="6">
    <source>
        <dbReference type="ARBA" id="ARBA00023054"/>
    </source>
</evidence>
<accession>M7NUZ6</accession>
<evidence type="ECO:0000256" key="3">
    <source>
        <dbReference type="ARBA" id="ARBA00022618"/>
    </source>
</evidence>
<evidence type="ECO:0000256" key="11">
    <source>
        <dbReference type="SAM" id="Coils"/>
    </source>
</evidence>
<evidence type="ECO:0000313" key="16">
    <source>
        <dbReference type="EMBL" id="EMR11127.1"/>
    </source>
</evidence>
<dbReference type="GO" id="GO:0051301">
    <property type="term" value="P:cell division"/>
    <property type="evidence" value="ECO:0007669"/>
    <property type="project" value="UniProtKB-UniRule"/>
</dbReference>
<keyword evidence="9 10" id="KW-0137">Centromere</keyword>
<keyword evidence="8 10" id="KW-0131">Cell cycle</keyword>
<dbReference type="OMA" id="PSHKFQK"/>
<feature type="coiled-coil region" evidence="11">
    <location>
        <begin position="347"/>
        <end position="388"/>
    </location>
</feature>
<feature type="region of interest" description="Disordered" evidence="12">
    <location>
        <begin position="88"/>
        <end position="109"/>
    </location>
</feature>
<dbReference type="InterPro" id="IPR055260">
    <property type="entry name" value="Ndc80_CH"/>
</dbReference>
<feature type="domain" description="Kinetochore protein NDC80 loop region" evidence="15">
    <location>
        <begin position="416"/>
        <end position="641"/>
    </location>
</feature>
<dbReference type="InterPro" id="IPR005550">
    <property type="entry name" value="Kinetochore_Ndc80"/>
</dbReference>
<evidence type="ECO:0000256" key="4">
    <source>
        <dbReference type="ARBA" id="ARBA00022776"/>
    </source>
</evidence>
<gene>
    <name evidence="16" type="ORF">PNEG_00723</name>
</gene>
<evidence type="ECO:0000259" key="13">
    <source>
        <dbReference type="Pfam" id="PF03801"/>
    </source>
</evidence>
<dbReference type="PANTHER" id="PTHR10643:SF2">
    <property type="entry name" value="KINETOCHORE PROTEIN NDC80 HOMOLOG"/>
    <property type="match status" value="1"/>
</dbReference>
<evidence type="ECO:0000259" key="15">
    <source>
        <dbReference type="Pfam" id="PF24487"/>
    </source>
</evidence>
<dbReference type="Proteomes" id="UP000011958">
    <property type="component" value="Unassembled WGS sequence"/>
</dbReference>
<dbReference type="AlphaFoldDB" id="M7NUZ6"/>
<dbReference type="PANTHER" id="PTHR10643">
    <property type="entry name" value="KINETOCHORE PROTEIN NDC80"/>
    <property type="match status" value="1"/>
</dbReference>
<organism evidence="16 17">
    <name type="scientific">Pneumocystis murina (strain B123)</name>
    <name type="common">Mouse pneumocystis pneumonia agent</name>
    <name type="synonym">Pneumocystis carinii f. sp. muris</name>
    <dbReference type="NCBI Taxonomy" id="1069680"/>
    <lineage>
        <taxon>Eukaryota</taxon>
        <taxon>Fungi</taxon>
        <taxon>Dikarya</taxon>
        <taxon>Ascomycota</taxon>
        <taxon>Taphrinomycotina</taxon>
        <taxon>Pneumocystomycetes</taxon>
        <taxon>Pneumocystaceae</taxon>
        <taxon>Pneumocystis</taxon>
    </lineage>
</organism>
<keyword evidence="7 10" id="KW-0539">Nucleus</keyword>
<dbReference type="GeneID" id="19894421"/>
<dbReference type="HOGENOM" id="CLU_012583_1_0_1"/>
<keyword evidence="2 10" id="KW-0158">Chromosome</keyword>
<evidence type="ECO:0000256" key="7">
    <source>
        <dbReference type="ARBA" id="ARBA00023242"/>
    </source>
</evidence>
<evidence type="ECO:0000256" key="12">
    <source>
        <dbReference type="SAM" id="MobiDB-lite"/>
    </source>
</evidence>
<comment type="caution">
    <text evidence="16">The sequence shown here is derived from an EMBL/GenBank/DDBJ whole genome shotgun (WGS) entry which is preliminary data.</text>
</comment>
<dbReference type="FunFam" id="1.10.418.30:FF:000001">
    <property type="entry name" value="Probable kinetochore protein ndc80"/>
    <property type="match status" value="1"/>
</dbReference>
<keyword evidence="6 11" id="KW-0175">Coiled coil</keyword>
<dbReference type="STRING" id="1069680.M7NUZ6"/>
<keyword evidence="3 10" id="KW-0132">Cell division</keyword>
<dbReference type="GO" id="GO:0051315">
    <property type="term" value="P:attachment of mitotic spindle microtubules to kinetochore"/>
    <property type="evidence" value="ECO:0007669"/>
    <property type="project" value="UniProtKB-UniRule"/>
</dbReference>
<dbReference type="RefSeq" id="XP_007872624.1">
    <property type="nucleotide sequence ID" value="XM_007874433.1"/>
</dbReference>
<protein>
    <recommendedName>
        <fullName evidence="10">Kinetochore protein NDC80</fullName>
    </recommendedName>
</protein>
<feature type="domain" description="Kinetochore protein Ndc80 CH" evidence="13">
    <location>
        <begin position="99"/>
        <end position="242"/>
    </location>
</feature>
<dbReference type="OrthoDB" id="7459479at2759"/>
<reference evidence="17" key="1">
    <citation type="journal article" date="2016" name="Nat. Commun.">
        <title>Genome analysis of three Pneumocystis species reveals adaptation mechanisms to life exclusively in mammalian hosts.</title>
        <authorList>
            <person name="Ma L."/>
            <person name="Chen Z."/>
            <person name="Huang D.W."/>
            <person name="Kutty G."/>
            <person name="Ishihara M."/>
            <person name="Wang H."/>
            <person name="Abouelleil A."/>
            <person name="Bishop L."/>
            <person name="Davey E."/>
            <person name="Deng R."/>
            <person name="Deng X."/>
            <person name="Fan L."/>
            <person name="Fantoni G."/>
            <person name="Fitzgerald M."/>
            <person name="Gogineni E."/>
            <person name="Goldberg J.M."/>
            <person name="Handley G."/>
            <person name="Hu X."/>
            <person name="Huber C."/>
            <person name="Jiao X."/>
            <person name="Jones K."/>
            <person name="Levin J.Z."/>
            <person name="Liu Y."/>
            <person name="Macdonald P."/>
            <person name="Melnikov A."/>
            <person name="Raley C."/>
            <person name="Sassi M."/>
            <person name="Sherman B.T."/>
            <person name="Song X."/>
            <person name="Sykes S."/>
            <person name="Tran B."/>
            <person name="Walsh L."/>
            <person name="Xia Y."/>
            <person name="Yang J."/>
            <person name="Young S."/>
            <person name="Zeng Q."/>
            <person name="Zheng X."/>
            <person name="Stephens R."/>
            <person name="Nusbaum C."/>
            <person name="Birren B.W."/>
            <person name="Azadi P."/>
            <person name="Lempicki R.A."/>
            <person name="Cuomo C.A."/>
            <person name="Kovacs J.A."/>
        </authorList>
    </citation>
    <scope>NUCLEOTIDE SEQUENCE [LARGE SCALE GENOMIC DNA]</scope>
    <source>
        <strain evidence="17">B123</strain>
    </source>
</reference>
<evidence type="ECO:0000313" key="17">
    <source>
        <dbReference type="Proteomes" id="UP000011958"/>
    </source>
</evidence>
<evidence type="ECO:0000256" key="2">
    <source>
        <dbReference type="ARBA" id="ARBA00022454"/>
    </source>
</evidence>
<proteinExistence type="inferred from homology"/>
<evidence type="ECO:0000256" key="9">
    <source>
        <dbReference type="ARBA" id="ARBA00023328"/>
    </source>
</evidence>
<comment type="subcellular location">
    <subcellularLocation>
        <location evidence="10">Chromosome</location>
        <location evidence="10">Centromere</location>
        <location evidence="10">Kinetochore</location>
    </subcellularLocation>
    <subcellularLocation>
        <location evidence="10">Nucleus</location>
    </subcellularLocation>
</comment>
<comment type="function">
    <text evidence="10">Acts as a component of the essential kinetochore-associated NDC80 complex, which is required for chromosome segregation and spindle checkpoint activity.</text>
</comment>
<feature type="domain" description="DUF5595" evidence="14">
    <location>
        <begin position="257"/>
        <end position="318"/>
    </location>
</feature>
<dbReference type="Pfam" id="PF24487">
    <property type="entry name" value="NDC80_loop"/>
    <property type="match status" value="1"/>
</dbReference>
<evidence type="ECO:0000259" key="14">
    <source>
        <dbReference type="Pfam" id="PF18077"/>
    </source>
</evidence>
<dbReference type="Gene3D" id="1.10.418.30">
    <property type="entry name" value="Ncd80 complex, Ncd80 subunit"/>
    <property type="match status" value="1"/>
</dbReference>
<name>M7NUZ6_PNEMU</name>
<dbReference type="VEuPathDB" id="FungiDB:PNEG_00723"/>
<dbReference type="Pfam" id="PF18077">
    <property type="entry name" value="DUF5595"/>
    <property type="match status" value="1"/>
</dbReference>
<dbReference type="Gene3D" id="6.10.250.1950">
    <property type="match status" value="1"/>
</dbReference>
<evidence type="ECO:0000256" key="5">
    <source>
        <dbReference type="ARBA" id="ARBA00022838"/>
    </source>
</evidence>
<keyword evidence="17" id="KW-1185">Reference proteome</keyword>
<dbReference type="InterPro" id="IPR040967">
    <property type="entry name" value="DUF5595"/>
</dbReference>
<comment type="similarity">
    <text evidence="1 10">Belongs to the NDC80/HEC1 family.</text>
</comment>
<dbReference type="GO" id="GO:0031262">
    <property type="term" value="C:Ndc80 complex"/>
    <property type="evidence" value="ECO:0007669"/>
    <property type="project" value="UniProtKB-UniRule"/>
</dbReference>